<evidence type="ECO:0000313" key="3">
    <source>
        <dbReference type="Proteomes" id="UP000654075"/>
    </source>
</evidence>
<keyword evidence="1" id="KW-0732">Signal</keyword>
<comment type="caution">
    <text evidence="2">The sequence shown here is derived from an EMBL/GenBank/DDBJ whole genome shotgun (WGS) entry which is preliminary data.</text>
</comment>
<reference evidence="2" key="1">
    <citation type="submission" date="2021-02" db="EMBL/GenBank/DDBJ databases">
        <authorList>
            <person name="Dougan E. K."/>
            <person name="Rhodes N."/>
            <person name="Thang M."/>
            <person name="Chan C."/>
        </authorList>
    </citation>
    <scope>NUCLEOTIDE SEQUENCE</scope>
</reference>
<evidence type="ECO:0000256" key="1">
    <source>
        <dbReference type="SAM" id="SignalP"/>
    </source>
</evidence>
<accession>A0A813GNH6</accession>
<gene>
    <name evidence="2" type="ORF">PGLA1383_LOCUS44563</name>
</gene>
<evidence type="ECO:0000313" key="2">
    <source>
        <dbReference type="EMBL" id="CAE8627844.1"/>
    </source>
</evidence>
<organism evidence="2 3">
    <name type="scientific">Polarella glacialis</name>
    <name type="common">Dinoflagellate</name>
    <dbReference type="NCBI Taxonomy" id="89957"/>
    <lineage>
        <taxon>Eukaryota</taxon>
        <taxon>Sar</taxon>
        <taxon>Alveolata</taxon>
        <taxon>Dinophyceae</taxon>
        <taxon>Suessiales</taxon>
        <taxon>Suessiaceae</taxon>
        <taxon>Polarella</taxon>
    </lineage>
</organism>
<keyword evidence="3" id="KW-1185">Reference proteome</keyword>
<dbReference type="EMBL" id="CAJNNV010029279">
    <property type="protein sequence ID" value="CAE8627844.1"/>
    <property type="molecule type" value="Genomic_DNA"/>
</dbReference>
<dbReference type="AlphaFoldDB" id="A0A813GNH6"/>
<feature type="signal peptide" evidence="1">
    <location>
        <begin position="1"/>
        <end position="16"/>
    </location>
</feature>
<name>A0A813GNH6_POLGL</name>
<sequence>MPPLCTWLLNACVTRALSVGGDATEGGAQAAEAVHEPNGVSFYVDIGLVAPGPSFGRVASDEPVGQLSGNKMDSFLTGPLLELSPGSFTSEGQSYVGCDVV</sequence>
<protein>
    <submittedName>
        <fullName evidence="2">Uncharacterized protein</fullName>
    </submittedName>
</protein>
<proteinExistence type="predicted"/>
<feature type="chain" id="PRO_5032480989" evidence="1">
    <location>
        <begin position="17"/>
        <end position="101"/>
    </location>
</feature>
<dbReference type="Proteomes" id="UP000654075">
    <property type="component" value="Unassembled WGS sequence"/>
</dbReference>